<dbReference type="PRINTS" id="PR00992">
    <property type="entry name" value="ALARACEMASE"/>
</dbReference>
<dbReference type="NCBIfam" id="TIGR00492">
    <property type="entry name" value="alr"/>
    <property type="match status" value="1"/>
</dbReference>
<sequence>MFYTSYIEISKSALHHNLNFLNNHILKNVKVSSVVKGNAYGHGIEFYIPLAESCGINHFSVFSADEAYRVQKASINKNTIMIMGLVEDEQLAWAIENEIEFYVFEFDRLEKATELAKKIKKKATIHIELETGMNRTGFIQKDIGKITKFITKNSAFINFKGLCTHYAGAESITNYYRIKKQQKSFQKSIQKFKDKNVIPEQIHSACSAAALRYPKSQMDMVRLGIVQYGFFPNKEIYIEYLTKKKITEDPLRRIISWKSKVMDVKTVKAGEFVGYGTSYLANSNLKIATIPVGYSHGFSRSLSNQGRVLIHGHRINVIGIVNMNMITVDVTEIEHVQKGDEVVLIGKQGDLEISVSSFSEFSDQVNYELLTRLPQNLPRFIVD</sequence>
<comment type="similarity">
    <text evidence="5">Belongs to the alanine racemase family.</text>
</comment>
<comment type="function">
    <text evidence="5">Catalyzes the interconversion of L-alanine and D-alanine. May also act on other amino acids.</text>
</comment>
<dbReference type="GO" id="GO:0030170">
    <property type="term" value="F:pyridoxal phosphate binding"/>
    <property type="evidence" value="ECO:0007669"/>
    <property type="project" value="UniProtKB-UniRule"/>
</dbReference>
<dbReference type="PANTHER" id="PTHR30511:SF0">
    <property type="entry name" value="ALANINE RACEMASE, CATABOLIC-RELATED"/>
    <property type="match status" value="1"/>
</dbReference>
<dbReference type="HAMAP" id="MF_01201">
    <property type="entry name" value="Ala_racemase"/>
    <property type="match status" value="1"/>
</dbReference>
<feature type="binding site" evidence="5 7">
    <location>
        <position position="323"/>
    </location>
    <ligand>
        <name>substrate</name>
    </ligand>
</feature>
<feature type="active site" description="Proton acceptor; specific for L-alanine" evidence="5">
    <location>
        <position position="275"/>
    </location>
</feature>
<organism evidence="9 10">
    <name type="scientific">Gramella jeungdoensis</name>
    <dbReference type="NCBI Taxonomy" id="708091"/>
    <lineage>
        <taxon>Bacteria</taxon>
        <taxon>Pseudomonadati</taxon>
        <taxon>Bacteroidota</taxon>
        <taxon>Flavobacteriia</taxon>
        <taxon>Flavobacteriales</taxon>
        <taxon>Flavobacteriaceae</taxon>
        <taxon>Christiangramia</taxon>
    </lineage>
</organism>
<evidence type="ECO:0000256" key="5">
    <source>
        <dbReference type="HAMAP-Rule" id="MF_01201"/>
    </source>
</evidence>
<evidence type="ECO:0000313" key="10">
    <source>
        <dbReference type="Proteomes" id="UP000298517"/>
    </source>
</evidence>
<comment type="cofactor">
    <cofactor evidence="2 5 6">
        <name>pyridoxal 5'-phosphate</name>
        <dbReference type="ChEBI" id="CHEBI:597326"/>
    </cofactor>
</comment>
<feature type="binding site" evidence="5 7">
    <location>
        <position position="135"/>
    </location>
    <ligand>
        <name>substrate</name>
    </ligand>
</feature>
<evidence type="ECO:0000256" key="4">
    <source>
        <dbReference type="ARBA" id="ARBA00023235"/>
    </source>
</evidence>
<dbReference type="AlphaFoldDB" id="A0A4Y8ASC5"/>
<evidence type="ECO:0000259" key="8">
    <source>
        <dbReference type="SMART" id="SM01005"/>
    </source>
</evidence>
<evidence type="ECO:0000256" key="3">
    <source>
        <dbReference type="ARBA" id="ARBA00022898"/>
    </source>
</evidence>
<feature type="active site" description="Proton acceptor; specific for D-alanine" evidence="5">
    <location>
        <position position="36"/>
    </location>
</feature>
<comment type="pathway">
    <text evidence="5">Amino-acid biosynthesis; D-alanine biosynthesis; D-alanine from L-alanine: step 1/1.</text>
</comment>
<evidence type="ECO:0000256" key="7">
    <source>
        <dbReference type="PIRSR" id="PIRSR600821-52"/>
    </source>
</evidence>
<dbReference type="OrthoDB" id="9801978at2"/>
<comment type="caution">
    <text evidence="9">The sequence shown here is derived from an EMBL/GenBank/DDBJ whole genome shotgun (WGS) entry which is preliminary data.</text>
</comment>
<dbReference type="Pfam" id="PF01168">
    <property type="entry name" value="Ala_racemase_N"/>
    <property type="match status" value="1"/>
</dbReference>
<dbReference type="EMBL" id="SNQI01000003">
    <property type="protein sequence ID" value="TEW73719.1"/>
    <property type="molecule type" value="Genomic_DNA"/>
</dbReference>
<reference evidence="9 10" key="1">
    <citation type="journal article" date="2011" name="J. Microbiol.">
        <title>Gramella jeungdoensis sp. nov., isolated from a solar saltern in Korea.</title>
        <authorList>
            <person name="Joung Y."/>
            <person name="Kim H."/>
            <person name="Jang T."/>
            <person name="Ahn T.S."/>
            <person name="Joh K."/>
        </authorList>
    </citation>
    <scope>NUCLEOTIDE SEQUENCE [LARGE SCALE GENOMIC DNA]</scope>
    <source>
        <strain evidence="9 10">KCTC 23123</strain>
    </source>
</reference>
<dbReference type="InterPro" id="IPR000821">
    <property type="entry name" value="Ala_racemase"/>
</dbReference>
<dbReference type="EC" id="5.1.1.1" evidence="5"/>
<dbReference type="SUPFAM" id="SSF51419">
    <property type="entry name" value="PLP-binding barrel"/>
    <property type="match status" value="1"/>
</dbReference>
<evidence type="ECO:0000256" key="1">
    <source>
        <dbReference type="ARBA" id="ARBA00000316"/>
    </source>
</evidence>
<dbReference type="InterPro" id="IPR009006">
    <property type="entry name" value="Ala_racemase/Decarboxylase_C"/>
</dbReference>
<feature type="domain" description="Alanine racemase C-terminal" evidence="8">
    <location>
        <begin position="254"/>
        <end position="382"/>
    </location>
</feature>
<dbReference type="GO" id="GO:0008784">
    <property type="term" value="F:alanine racemase activity"/>
    <property type="evidence" value="ECO:0007669"/>
    <property type="project" value="UniProtKB-UniRule"/>
</dbReference>
<dbReference type="PANTHER" id="PTHR30511">
    <property type="entry name" value="ALANINE RACEMASE"/>
    <property type="match status" value="1"/>
</dbReference>
<dbReference type="GO" id="GO:0005829">
    <property type="term" value="C:cytosol"/>
    <property type="evidence" value="ECO:0007669"/>
    <property type="project" value="TreeGrafter"/>
</dbReference>
<protein>
    <recommendedName>
        <fullName evidence="5">Alanine racemase</fullName>
        <ecNumber evidence="5">5.1.1.1</ecNumber>
    </recommendedName>
</protein>
<dbReference type="CDD" id="cd00430">
    <property type="entry name" value="PLPDE_III_AR"/>
    <property type="match status" value="1"/>
</dbReference>
<gene>
    <name evidence="9" type="primary">alr</name>
    <name evidence="9" type="ORF">E2488_09550</name>
</gene>
<dbReference type="InterPro" id="IPR011079">
    <property type="entry name" value="Ala_racemase_C"/>
</dbReference>
<feature type="modified residue" description="N6-(pyridoxal phosphate)lysine" evidence="5 6">
    <location>
        <position position="36"/>
    </location>
</feature>
<dbReference type="FunFam" id="3.20.20.10:FF:000002">
    <property type="entry name" value="Alanine racemase"/>
    <property type="match status" value="1"/>
</dbReference>
<dbReference type="InterPro" id="IPR001608">
    <property type="entry name" value="Ala_racemase_N"/>
</dbReference>
<dbReference type="InterPro" id="IPR029066">
    <property type="entry name" value="PLP-binding_barrel"/>
</dbReference>
<comment type="catalytic activity">
    <reaction evidence="1 5">
        <text>L-alanine = D-alanine</text>
        <dbReference type="Rhea" id="RHEA:20249"/>
        <dbReference type="ChEBI" id="CHEBI:57416"/>
        <dbReference type="ChEBI" id="CHEBI:57972"/>
        <dbReference type="EC" id="5.1.1.1"/>
    </reaction>
</comment>
<dbReference type="GO" id="GO:0030632">
    <property type="term" value="P:D-alanine biosynthetic process"/>
    <property type="evidence" value="ECO:0007669"/>
    <property type="project" value="UniProtKB-UniRule"/>
</dbReference>
<evidence type="ECO:0000256" key="6">
    <source>
        <dbReference type="PIRSR" id="PIRSR600821-50"/>
    </source>
</evidence>
<evidence type="ECO:0000313" key="9">
    <source>
        <dbReference type="EMBL" id="TEW73719.1"/>
    </source>
</evidence>
<dbReference type="RefSeq" id="WP_134248119.1">
    <property type="nucleotide sequence ID" value="NZ_SNQI01000003.1"/>
</dbReference>
<keyword evidence="3 5" id="KW-0663">Pyridoxal phosphate</keyword>
<dbReference type="InterPro" id="IPR020622">
    <property type="entry name" value="Ala_racemase_pyridoxalP-BS"/>
</dbReference>
<name>A0A4Y8ASC5_9FLAO</name>
<keyword evidence="4 5" id="KW-0413">Isomerase</keyword>
<dbReference type="SUPFAM" id="SSF50621">
    <property type="entry name" value="Alanine racemase C-terminal domain-like"/>
    <property type="match status" value="1"/>
</dbReference>
<dbReference type="PROSITE" id="PS00395">
    <property type="entry name" value="ALANINE_RACEMASE"/>
    <property type="match status" value="1"/>
</dbReference>
<dbReference type="Proteomes" id="UP000298517">
    <property type="component" value="Unassembled WGS sequence"/>
</dbReference>
<evidence type="ECO:0000256" key="2">
    <source>
        <dbReference type="ARBA" id="ARBA00001933"/>
    </source>
</evidence>
<dbReference type="Gene3D" id="2.40.37.10">
    <property type="entry name" value="Lyase, Ornithine Decarboxylase, Chain A, domain 1"/>
    <property type="match status" value="1"/>
</dbReference>
<dbReference type="Pfam" id="PF00842">
    <property type="entry name" value="Ala_racemase_C"/>
    <property type="match status" value="1"/>
</dbReference>
<proteinExistence type="inferred from homology"/>
<dbReference type="Gene3D" id="3.20.20.10">
    <property type="entry name" value="Alanine racemase"/>
    <property type="match status" value="1"/>
</dbReference>
<keyword evidence="10" id="KW-1185">Reference proteome</keyword>
<dbReference type="SMART" id="SM01005">
    <property type="entry name" value="Ala_racemase_C"/>
    <property type="match status" value="1"/>
</dbReference>
<accession>A0A4Y8ASC5</accession>
<dbReference type="UniPathway" id="UPA00042">
    <property type="reaction ID" value="UER00497"/>
</dbReference>